<reference evidence="2 3" key="1">
    <citation type="submission" date="2021-06" db="EMBL/GenBank/DDBJ databases">
        <authorList>
            <person name="Palmer J.M."/>
        </authorList>
    </citation>
    <scope>NUCLEOTIDE SEQUENCE [LARGE SCALE GENOMIC DNA]</scope>
    <source>
        <strain evidence="2 3">GA_2019</strain>
        <tissue evidence="2">Muscle</tissue>
    </source>
</reference>
<sequence>MMDWRRLKQRDCQAYVTMLILLNFFCFIWWLLGAPLPGQQGLQQDTRSVSTSAMTITAQDKTTVSVKFDLCDFVKCGSSSRGLSSYDVYICVFPGVSLRVRPTTSSHKGAAESLFSFYTIFHPVP</sequence>
<evidence type="ECO:0000313" key="3">
    <source>
        <dbReference type="Proteomes" id="UP001476798"/>
    </source>
</evidence>
<dbReference type="EMBL" id="JAHRIO010063741">
    <property type="protein sequence ID" value="MEQ2179713.1"/>
    <property type="molecule type" value="Genomic_DNA"/>
</dbReference>
<comment type="caution">
    <text evidence="2">The sequence shown here is derived from an EMBL/GenBank/DDBJ whole genome shotgun (WGS) entry which is preliminary data.</text>
</comment>
<keyword evidence="1" id="KW-1133">Transmembrane helix</keyword>
<evidence type="ECO:0000313" key="2">
    <source>
        <dbReference type="EMBL" id="MEQ2179713.1"/>
    </source>
</evidence>
<protein>
    <submittedName>
        <fullName evidence="2">Uncharacterized protein</fullName>
    </submittedName>
</protein>
<keyword evidence="1" id="KW-0472">Membrane</keyword>
<keyword evidence="3" id="KW-1185">Reference proteome</keyword>
<evidence type="ECO:0000256" key="1">
    <source>
        <dbReference type="SAM" id="Phobius"/>
    </source>
</evidence>
<gene>
    <name evidence="2" type="ORF">GOODEAATRI_027991</name>
</gene>
<proteinExistence type="predicted"/>
<accession>A0ABV0P8F5</accession>
<feature type="transmembrane region" description="Helical" evidence="1">
    <location>
        <begin position="12"/>
        <end position="32"/>
    </location>
</feature>
<organism evidence="2 3">
    <name type="scientific">Goodea atripinnis</name>
    <dbReference type="NCBI Taxonomy" id="208336"/>
    <lineage>
        <taxon>Eukaryota</taxon>
        <taxon>Metazoa</taxon>
        <taxon>Chordata</taxon>
        <taxon>Craniata</taxon>
        <taxon>Vertebrata</taxon>
        <taxon>Euteleostomi</taxon>
        <taxon>Actinopterygii</taxon>
        <taxon>Neopterygii</taxon>
        <taxon>Teleostei</taxon>
        <taxon>Neoteleostei</taxon>
        <taxon>Acanthomorphata</taxon>
        <taxon>Ovalentaria</taxon>
        <taxon>Atherinomorphae</taxon>
        <taxon>Cyprinodontiformes</taxon>
        <taxon>Goodeidae</taxon>
        <taxon>Goodea</taxon>
    </lineage>
</organism>
<dbReference type="Proteomes" id="UP001476798">
    <property type="component" value="Unassembled WGS sequence"/>
</dbReference>
<keyword evidence="1" id="KW-0812">Transmembrane</keyword>
<name>A0ABV0P8F5_9TELE</name>